<dbReference type="Gene3D" id="3.40.30.10">
    <property type="entry name" value="Glutaredoxin"/>
    <property type="match status" value="1"/>
</dbReference>
<dbReference type="Gene3D" id="2.40.10.500">
    <property type="match status" value="1"/>
</dbReference>
<dbReference type="PANTHER" id="PTHR46388">
    <property type="entry name" value="NHL REPEAT-CONTAINING PROTEIN 2"/>
    <property type="match status" value="1"/>
</dbReference>
<organism evidence="1 2">
    <name type="scientific">Kineococcus radiotolerans (strain ATCC BAA-149 / DSM 14245 / SRS30216)</name>
    <dbReference type="NCBI Taxonomy" id="266940"/>
    <lineage>
        <taxon>Bacteria</taxon>
        <taxon>Bacillati</taxon>
        <taxon>Actinomycetota</taxon>
        <taxon>Actinomycetes</taxon>
        <taxon>Kineosporiales</taxon>
        <taxon>Kineosporiaceae</taxon>
        <taxon>Kineococcus</taxon>
    </lineage>
</organism>
<dbReference type="Proteomes" id="UP000001116">
    <property type="component" value="Chromosome"/>
</dbReference>
<reference evidence="2" key="1">
    <citation type="journal article" date="2008" name="PLoS ONE">
        <title>Survival in nuclear waste, extreme resistance, and potential applications gleaned from the genome sequence of Kineococcus radiotolerans SRS30216.</title>
        <authorList>
            <person name="Bagwell C.E."/>
            <person name="Bhat S."/>
            <person name="Hawkins G.M."/>
            <person name="Smith B.W."/>
            <person name="Biswas T."/>
            <person name="Hoover T.R."/>
            <person name="Saunders E."/>
            <person name="Han C.S."/>
            <person name="Tsodikov O.V."/>
            <person name="Shimkets L.J."/>
        </authorList>
    </citation>
    <scope>NUCLEOTIDE SEQUENCE [LARGE SCALE GENOMIC DNA]</scope>
    <source>
        <strain evidence="2">ATCC BAA-149 / DSM 14245 / SRS30216</strain>
    </source>
</reference>
<dbReference type="InterPro" id="IPR036249">
    <property type="entry name" value="Thioredoxin-like_sf"/>
</dbReference>
<name>A6WFX7_KINRD</name>
<dbReference type="SUPFAM" id="SSF63825">
    <property type="entry name" value="YWTD domain"/>
    <property type="match status" value="1"/>
</dbReference>
<sequence>MRNGVPRQDRGVSRVRAPRLVGRWVGPAPDLAGVPVLLDFWTGSCVNCVHVLAELREHVPPGLLVVGVHSPKFPHEASPGAVEAAVARLEVDHPVLDDADRTTWSAYAVKAWPTLVLVDAGGYVVATRSGEGHVAELVALAADLPARPAPPAAVPAGDGPLRFPARLARTAAGELLVVDAGHHRLLVGDRPIGSGARGRTDGPAPSFAAPQGVAVLPPDLAAALGYDLVVADTGNHLLRGVRSADGRTTTIAGTGAPARGRSGGGPALATALSSPWDVAWWPAFGELLVAVAGTHQLWAFDPVAATVRVVAGTTAEGLLDGPAERAWLAQPSGLAVDGDRLWFVDAETSSLRSLRFPGDPARLDRSVPRTDDPRMANVDPVARPGGIVETAVGEGLFEFGAQDGEAAGARFQHPLGLAVDGGTVLVADSFNGSLRRYDPVAGTVETLLDGLAEPVDVLREGEDLLVVESAAHRVGRWRVPVPDRRVLPAARVRPGAVLRVEFTPRPGRHVDDRWGSPYRVQVQGEAGEDLVRPLPVPDAEVLRVVVRVATCDDAAGTCALEEFTRLVPLTGAGDGEAELVLHLP</sequence>
<dbReference type="KEGG" id="kra:Krad_4253"/>
<dbReference type="AlphaFoldDB" id="A6WFX7"/>
<gene>
    <name evidence="1" type="ordered locus">Krad_4253</name>
</gene>
<proteinExistence type="predicted"/>
<dbReference type="PANTHER" id="PTHR46388:SF2">
    <property type="entry name" value="NHL REPEAT-CONTAINING PROTEIN 2"/>
    <property type="match status" value="1"/>
</dbReference>
<evidence type="ECO:0000313" key="2">
    <source>
        <dbReference type="Proteomes" id="UP000001116"/>
    </source>
</evidence>
<dbReference type="eggNOG" id="COG0526">
    <property type="taxonomic scope" value="Bacteria"/>
</dbReference>
<dbReference type="SUPFAM" id="SSF52833">
    <property type="entry name" value="Thioredoxin-like"/>
    <property type="match status" value="1"/>
</dbReference>
<dbReference type="EMBL" id="CP000750">
    <property type="protein sequence ID" value="ABS05716.1"/>
    <property type="molecule type" value="Genomic_DNA"/>
</dbReference>
<protein>
    <submittedName>
        <fullName evidence="1">NHL repeat protein</fullName>
    </submittedName>
</protein>
<accession>A6WFX7</accession>
<dbReference type="STRING" id="266940.Krad_4253"/>
<dbReference type="Gene3D" id="2.120.10.30">
    <property type="entry name" value="TolB, C-terminal domain"/>
    <property type="match status" value="2"/>
</dbReference>
<keyword evidence="2" id="KW-1185">Reference proteome</keyword>
<evidence type="ECO:0000313" key="1">
    <source>
        <dbReference type="EMBL" id="ABS05716.1"/>
    </source>
</evidence>
<dbReference type="eggNOG" id="COG3386">
    <property type="taxonomic scope" value="Bacteria"/>
</dbReference>
<dbReference type="HOGENOM" id="CLU_013730_1_0_11"/>
<dbReference type="InterPro" id="IPR011042">
    <property type="entry name" value="6-blade_b-propeller_TolB-like"/>
</dbReference>